<sequence>MPHIKLGGYDVRECLCCGEWATPGGWHCTCAVTPQWYQNSHGETACELHMREKFSVKSLADIKRERELAQADPSLAHKQASDPHPFGAPI</sequence>
<evidence type="ECO:0000313" key="2">
    <source>
        <dbReference type="EMBL" id="KKN32295.1"/>
    </source>
</evidence>
<protein>
    <submittedName>
        <fullName evidence="2">Uncharacterized protein</fullName>
    </submittedName>
</protein>
<comment type="caution">
    <text evidence="2">The sequence shown here is derived from an EMBL/GenBank/DDBJ whole genome shotgun (WGS) entry which is preliminary data.</text>
</comment>
<accession>A0A0F9PKH1</accession>
<dbReference type="EMBL" id="LAZR01002262">
    <property type="protein sequence ID" value="KKN32295.1"/>
    <property type="molecule type" value="Genomic_DNA"/>
</dbReference>
<proteinExistence type="predicted"/>
<feature type="region of interest" description="Disordered" evidence="1">
    <location>
        <begin position="68"/>
        <end position="90"/>
    </location>
</feature>
<evidence type="ECO:0000256" key="1">
    <source>
        <dbReference type="SAM" id="MobiDB-lite"/>
    </source>
</evidence>
<name>A0A0F9PKH1_9ZZZZ</name>
<reference evidence="2" key="1">
    <citation type="journal article" date="2015" name="Nature">
        <title>Complex archaea that bridge the gap between prokaryotes and eukaryotes.</title>
        <authorList>
            <person name="Spang A."/>
            <person name="Saw J.H."/>
            <person name="Jorgensen S.L."/>
            <person name="Zaremba-Niedzwiedzka K."/>
            <person name="Martijn J."/>
            <person name="Lind A.E."/>
            <person name="van Eijk R."/>
            <person name="Schleper C."/>
            <person name="Guy L."/>
            <person name="Ettema T.J."/>
        </authorList>
    </citation>
    <scope>NUCLEOTIDE SEQUENCE</scope>
</reference>
<organism evidence="2">
    <name type="scientific">marine sediment metagenome</name>
    <dbReference type="NCBI Taxonomy" id="412755"/>
    <lineage>
        <taxon>unclassified sequences</taxon>
        <taxon>metagenomes</taxon>
        <taxon>ecological metagenomes</taxon>
    </lineage>
</organism>
<gene>
    <name evidence="2" type="ORF">LCGC14_0815370</name>
</gene>
<dbReference type="AlphaFoldDB" id="A0A0F9PKH1"/>